<reference evidence="2 3" key="1">
    <citation type="submission" date="2011-08" db="EMBL/GenBank/DDBJ databases">
        <authorList>
            <person name="Lin Y."/>
            <person name="Hao X."/>
            <person name="Johnstone L."/>
            <person name="Miller S.J."/>
            <person name="Wei G."/>
            <person name="Rensing C."/>
        </authorList>
    </citation>
    <scope>NUCLEOTIDE SEQUENCE [LARGE SCALE GENOMIC DNA]</scope>
    <source>
        <strain evidence="2 3">K42</strain>
    </source>
</reference>
<proteinExistence type="predicted"/>
<accession>G2GBI8</accession>
<sequence>MATESPRVAGAVATVDGDGSGVGDGAGAGMTALFIEVIWIT</sequence>
<organism evidence="2 3">
    <name type="scientific">Streptomyces zinciresistens K42</name>
    <dbReference type="NCBI Taxonomy" id="700597"/>
    <lineage>
        <taxon>Bacteria</taxon>
        <taxon>Bacillati</taxon>
        <taxon>Actinomycetota</taxon>
        <taxon>Actinomycetes</taxon>
        <taxon>Kitasatosporales</taxon>
        <taxon>Streptomycetaceae</taxon>
        <taxon>Streptomyces</taxon>
    </lineage>
</organism>
<feature type="region of interest" description="Disordered" evidence="1">
    <location>
        <begin position="1"/>
        <end position="26"/>
    </location>
</feature>
<dbReference type="Proteomes" id="UP000004217">
    <property type="component" value="Unassembled WGS sequence"/>
</dbReference>
<dbReference type="AlphaFoldDB" id="G2GBI8"/>
<keyword evidence="3" id="KW-1185">Reference proteome</keyword>
<evidence type="ECO:0000313" key="2">
    <source>
        <dbReference type="EMBL" id="EGX59104.1"/>
    </source>
</evidence>
<evidence type="ECO:0000313" key="3">
    <source>
        <dbReference type="Proteomes" id="UP000004217"/>
    </source>
</evidence>
<feature type="compositionally biased region" description="Low complexity" evidence="1">
    <location>
        <begin position="8"/>
        <end position="17"/>
    </location>
</feature>
<name>G2GBI8_9ACTN</name>
<gene>
    <name evidence="2" type="ORF">SZN_14311</name>
</gene>
<dbReference type="EMBL" id="AGBF01000037">
    <property type="protein sequence ID" value="EGX59104.1"/>
    <property type="molecule type" value="Genomic_DNA"/>
</dbReference>
<comment type="caution">
    <text evidence="2">The sequence shown here is derived from an EMBL/GenBank/DDBJ whole genome shotgun (WGS) entry which is preliminary data.</text>
</comment>
<evidence type="ECO:0000256" key="1">
    <source>
        <dbReference type="SAM" id="MobiDB-lite"/>
    </source>
</evidence>
<protein>
    <submittedName>
        <fullName evidence="2">Uncharacterized protein</fullName>
    </submittedName>
</protein>